<evidence type="ECO:0000256" key="4">
    <source>
        <dbReference type="ARBA" id="ARBA00022795"/>
    </source>
</evidence>
<dbReference type="GO" id="GO:0045892">
    <property type="term" value="P:negative regulation of DNA-templated transcription"/>
    <property type="evidence" value="ECO:0007669"/>
    <property type="project" value="InterPro"/>
</dbReference>
<keyword evidence="9" id="KW-1185">Reference proteome</keyword>
<feature type="domain" description="Anti-sigma-28 factor FlgM C-terminal" evidence="7">
    <location>
        <begin position="32"/>
        <end position="85"/>
    </location>
</feature>
<dbReference type="STRING" id="39480.EUAN_17260"/>
<reference evidence="8 9" key="1">
    <citation type="submission" date="2016-09" db="EMBL/GenBank/DDBJ databases">
        <title>Genome sequence of Eubacterium angustum.</title>
        <authorList>
            <person name="Poehlein A."/>
            <person name="Daniel R."/>
        </authorList>
    </citation>
    <scope>NUCLEOTIDE SEQUENCE [LARGE SCALE GENOMIC DNA]</scope>
    <source>
        <strain evidence="8 9">DSM 1989</strain>
    </source>
</reference>
<dbReference type="InterPro" id="IPR007412">
    <property type="entry name" value="FlgM"/>
</dbReference>
<organism evidence="8 9">
    <name type="scientific">Andreesenia angusta</name>
    <dbReference type="NCBI Taxonomy" id="39480"/>
    <lineage>
        <taxon>Bacteria</taxon>
        <taxon>Bacillati</taxon>
        <taxon>Bacillota</taxon>
        <taxon>Tissierellia</taxon>
        <taxon>Tissierellales</taxon>
        <taxon>Gottschalkiaceae</taxon>
        <taxon>Andreesenia</taxon>
    </lineage>
</organism>
<dbReference type="RefSeq" id="WP_084655848.1">
    <property type="nucleotide sequence ID" value="NZ_MKIE01000006.1"/>
</dbReference>
<dbReference type="InterPro" id="IPR031316">
    <property type="entry name" value="FlgM_C"/>
</dbReference>
<dbReference type="NCBIfam" id="TIGR03824">
    <property type="entry name" value="FlgM_jcvi"/>
    <property type="match status" value="1"/>
</dbReference>
<name>A0A1S1V5W6_9FIRM</name>
<dbReference type="AlphaFoldDB" id="A0A1S1V5W6"/>
<sequence>MNINGVGRMMEVYAGNSYGKSVQESPKTAKRDELQLSSSAKFHQIAMAELKNVPDVREDKVAAIKASIESGTYSVDSKAIAEKMYKMSKGIY</sequence>
<evidence type="ECO:0000313" key="9">
    <source>
        <dbReference type="Proteomes" id="UP000180254"/>
    </source>
</evidence>
<accession>A0A1S1V5W6</accession>
<dbReference type="OrthoDB" id="2112849at2"/>
<comment type="similarity">
    <text evidence="1">Belongs to the FlgM family.</text>
</comment>
<dbReference type="EMBL" id="MKIE01000006">
    <property type="protein sequence ID" value="OHW61962.1"/>
    <property type="molecule type" value="Genomic_DNA"/>
</dbReference>
<keyword evidence="6" id="KW-0804">Transcription</keyword>
<dbReference type="Proteomes" id="UP000180254">
    <property type="component" value="Unassembled WGS sequence"/>
</dbReference>
<dbReference type="SUPFAM" id="SSF101498">
    <property type="entry name" value="Anti-sigma factor FlgM"/>
    <property type="match status" value="1"/>
</dbReference>
<dbReference type="Pfam" id="PF04316">
    <property type="entry name" value="FlgM"/>
    <property type="match status" value="1"/>
</dbReference>
<protein>
    <recommendedName>
        <fullName evidence="2">Negative regulator of flagellin synthesis</fullName>
    </recommendedName>
</protein>
<evidence type="ECO:0000256" key="3">
    <source>
        <dbReference type="ARBA" id="ARBA00022491"/>
    </source>
</evidence>
<proteinExistence type="inferred from homology"/>
<evidence type="ECO:0000256" key="2">
    <source>
        <dbReference type="ARBA" id="ARBA00017823"/>
    </source>
</evidence>
<keyword evidence="5" id="KW-0805">Transcription regulation</keyword>
<dbReference type="InterPro" id="IPR035890">
    <property type="entry name" value="Anti-sigma-28_factor_FlgM_sf"/>
</dbReference>
<evidence type="ECO:0000256" key="6">
    <source>
        <dbReference type="ARBA" id="ARBA00023163"/>
    </source>
</evidence>
<evidence type="ECO:0000256" key="5">
    <source>
        <dbReference type="ARBA" id="ARBA00023015"/>
    </source>
</evidence>
<keyword evidence="3" id="KW-0678">Repressor</keyword>
<evidence type="ECO:0000256" key="1">
    <source>
        <dbReference type="ARBA" id="ARBA00005322"/>
    </source>
</evidence>
<evidence type="ECO:0000313" key="8">
    <source>
        <dbReference type="EMBL" id="OHW61962.1"/>
    </source>
</evidence>
<comment type="caution">
    <text evidence="8">The sequence shown here is derived from an EMBL/GenBank/DDBJ whole genome shotgun (WGS) entry which is preliminary data.</text>
</comment>
<gene>
    <name evidence="8" type="ORF">EUAN_17260</name>
</gene>
<dbReference type="GO" id="GO:0044781">
    <property type="term" value="P:bacterial-type flagellum organization"/>
    <property type="evidence" value="ECO:0007669"/>
    <property type="project" value="UniProtKB-KW"/>
</dbReference>
<keyword evidence="4" id="KW-1005">Bacterial flagellum biogenesis</keyword>
<evidence type="ECO:0000259" key="7">
    <source>
        <dbReference type="Pfam" id="PF04316"/>
    </source>
</evidence>